<dbReference type="PANTHER" id="PTHR43818:SF10">
    <property type="entry name" value="NADH-DEPENDENT DEHYDROGENASE-RELATED"/>
    <property type="match status" value="1"/>
</dbReference>
<proteinExistence type="predicted"/>
<protein>
    <submittedName>
        <fullName evidence="3">Gfo/Idh/MocA family protein</fullName>
    </submittedName>
</protein>
<gene>
    <name evidence="3" type="ORF">ACFQY0_09810</name>
</gene>
<organism evidence="3 4">
    <name type="scientific">Haloferula chungangensis</name>
    <dbReference type="NCBI Taxonomy" id="1048331"/>
    <lineage>
        <taxon>Bacteria</taxon>
        <taxon>Pseudomonadati</taxon>
        <taxon>Verrucomicrobiota</taxon>
        <taxon>Verrucomicrobiia</taxon>
        <taxon>Verrucomicrobiales</taxon>
        <taxon>Verrucomicrobiaceae</taxon>
        <taxon>Haloferula</taxon>
    </lineage>
</organism>
<dbReference type="Proteomes" id="UP001596472">
    <property type="component" value="Unassembled WGS sequence"/>
</dbReference>
<name>A0ABW2L8G6_9BACT</name>
<keyword evidence="4" id="KW-1185">Reference proteome</keyword>
<dbReference type="Gene3D" id="3.30.360.10">
    <property type="entry name" value="Dihydrodipicolinate Reductase, domain 2"/>
    <property type="match status" value="1"/>
</dbReference>
<dbReference type="PROSITE" id="PS51318">
    <property type="entry name" value="TAT"/>
    <property type="match status" value="1"/>
</dbReference>
<dbReference type="InterPro" id="IPR036291">
    <property type="entry name" value="NAD(P)-bd_dom_sf"/>
</dbReference>
<dbReference type="InterPro" id="IPR043906">
    <property type="entry name" value="Gfo/Idh/MocA_OxRdtase_bact_C"/>
</dbReference>
<evidence type="ECO:0000313" key="4">
    <source>
        <dbReference type="Proteomes" id="UP001596472"/>
    </source>
</evidence>
<sequence>MSNPTNFPRRDFLKRTAALSASAFVLPRIAIGQSGPSANGKVNIAMIGAGGIASQAYDGSKGENIVALCDVDSKTLDAARAKQAPKAKTFTDFREMFDKMGDEIDMVCVNTPDHTHFPATMEAMQRGIHVFTQKPLVHNVWEGRTLAKAKEKYKVHTNMGNQGHTFDGIRQMREWYEAGIFGQIKEAHSWINGPDWGGRYFARPEDPMKQHAVPENLDYDLWLGPCPETPYHRLYHPRRWRGFNKFGTGTLGDWFCHVADAPVWVLDLYDPVSVEAVEVDGGSDLLVPDGATVRWDFEKRGTREPLSFYWHNGTTSLMPKKPEGWTISNNLPKYGTLYFGDKQIGYTDERSNNPRLGNREAMLALKKAGFPEEKYPRVKGGPIRELVDVVKGNIKEAGANFDYSVPMNEVMLLGVLACRHGGKIDWDAKNMKITNRPELNQFLKDPVRKGWEYGEDLWT</sequence>
<feature type="domain" description="Gfo/Idh/MocA-like oxidoreductase N-terminal" evidence="1">
    <location>
        <begin position="42"/>
        <end position="155"/>
    </location>
</feature>
<dbReference type="RefSeq" id="WP_379711782.1">
    <property type="nucleotide sequence ID" value="NZ_JBHTBS010000004.1"/>
</dbReference>
<dbReference type="Pfam" id="PF19051">
    <property type="entry name" value="GFO_IDH_MocA_C2"/>
    <property type="match status" value="1"/>
</dbReference>
<dbReference type="SUPFAM" id="SSF55347">
    <property type="entry name" value="Glyceraldehyde-3-phosphate dehydrogenase-like, C-terminal domain"/>
    <property type="match status" value="1"/>
</dbReference>
<dbReference type="InterPro" id="IPR006311">
    <property type="entry name" value="TAT_signal"/>
</dbReference>
<evidence type="ECO:0000259" key="1">
    <source>
        <dbReference type="Pfam" id="PF01408"/>
    </source>
</evidence>
<dbReference type="InterPro" id="IPR050463">
    <property type="entry name" value="Gfo/Idh/MocA_oxidrdct_glycsds"/>
</dbReference>
<dbReference type="Pfam" id="PF01408">
    <property type="entry name" value="GFO_IDH_MocA"/>
    <property type="match status" value="1"/>
</dbReference>
<reference evidence="4" key="1">
    <citation type="journal article" date="2019" name="Int. J. Syst. Evol. Microbiol.">
        <title>The Global Catalogue of Microorganisms (GCM) 10K type strain sequencing project: providing services to taxonomists for standard genome sequencing and annotation.</title>
        <authorList>
            <consortium name="The Broad Institute Genomics Platform"/>
            <consortium name="The Broad Institute Genome Sequencing Center for Infectious Disease"/>
            <person name="Wu L."/>
            <person name="Ma J."/>
        </authorList>
    </citation>
    <scope>NUCLEOTIDE SEQUENCE [LARGE SCALE GENOMIC DNA]</scope>
    <source>
        <strain evidence="4">CGMCC 4.1467</strain>
    </source>
</reference>
<accession>A0ABW2L8G6</accession>
<evidence type="ECO:0000259" key="2">
    <source>
        <dbReference type="Pfam" id="PF19051"/>
    </source>
</evidence>
<dbReference type="InterPro" id="IPR000683">
    <property type="entry name" value="Gfo/Idh/MocA-like_OxRdtase_N"/>
</dbReference>
<dbReference type="EMBL" id="JBHTBS010000004">
    <property type="protein sequence ID" value="MFC7337470.1"/>
    <property type="molecule type" value="Genomic_DNA"/>
</dbReference>
<feature type="domain" description="Gfo/Idh/MocA-like oxidoreductase bacterial type C-terminal" evidence="2">
    <location>
        <begin position="171"/>
        <end position="280"/>
    </location>
</feature>
<dbReference type="PANTHER" id="PTHR43818">
    <property type="entry name" value="BCDNA.GH03377"/>
    <property type="match status" value="1"/>
</dbReference>
<comment type="caution">
    <text evidence="3">The sequence shown here is derived from an EMBL/GenBank/DDBJ whole genome shotgun (WGS) entry which is preliminary data.</text>
</comment>
<dbReference type="SUPFAM" id="SSF51735">
    <property type="entry name" value="NAD(P)-binding Rossmann-fold domains"/>
    <property type="match status" value="1"/>
</dbReference>
<evidence type="ECO:0000313" key="3">
    <source>
        <dbReference type="EMBL" id="MFC7337470.1"/>
    </source>
</evidence>
<dbReference type="Gene3D" id="3.40.50.720">
    <property type="entry name" value="NAD(P)-binding Rossmann-like Domain"/>
    <property type="match status" value="1"/>
</dbReference>